<keyword evidence="8 9" id="KW-0472">Membrane</keyword>
<evidence type="ECO:0000256" key="3">
    <source>
        <dbReference type="ARBA" id="ARBA00022448"/>
    </source>
</evidence>
<feature type="transmembrane region" description="Helical" evidence="9">
    <location>
        <begin position="192"/>
        <end position="214"/>
    </location>
</feature>
<comment type="similarity">
    <text evidence="2 9">Belongs to the branched chain amino acid transporter family.</text>
</comment>
<evidence type="ECO:0000313" key="10">
    <source>
        <dbReference type="EMBL" id="RGR74001.1"/>
    </source>
</evidence>
<dbReference type="GO" id="GO:0015818">
    <property type="term" value="P:isoleucine transport"/>
    <property type="evidence" value="ECO:0007669"/>
    <property type="project" value="TreeGrafter"/>
</dbReference>
<feature type="transmembrane region" description="Helical" evidence="9">
    <location>
        <begin position="40"/>
        <end position="63"/>
    </location>
</feature>
<evidence type="ECO:0000313" key="11">
    <source>
        <dbReference type="Proteomes" id="UP000284178"/>
    </source>
</evidence>
<organism evidence="10 11">
    <name type="scientific">Holdemania filiformis</name>
    <dbReference type="NCBI Taxonomy" id="61171"/>
    <lineage>
        <taxon>Bacteria</taxon>
        <taxon>Bacillati</taxon>
        <taxon>Bacillota</taxon>
        <taxon>Erysipelotrichia</taxon>
        <taxon>Erysipelotrichales</taxon>
        <taxon>Erysipelotrichaceae</taxon>
        <taxon>Holdemania</taxon>
    </lineage>
</organism>
<evidence type="ECO:0000256" key="6">
    <source>
        <dbReference type="ARBA" id="ARBA00022970"/>
    </source>
</evidence>
<gene>
    <name evidence="10" type="primary">brnQ</name>
    <name evidence="10" type="ORF">DWY25_09315</name>
</gene>
<reference evidence="10 11" key="1">
    <citation type="submission" date="2018-08" db="EMBL/GenBank/DDBJ databases">
        <title>A genome reference for cultivated species of the human gut microbiota.</title>
        <authorList>
            <person name="Zou Y."/>
            <person name="Xue W."/>
            <person name="Luo G."/>
        </authorList>
    </citation>
    <scope>NUCLEOTIDE SEQUENCE [LARGE SCALE GENOMIC DNA]</scope>
    <source>
        <strain evidence="10 11">AF24-29</strain>
    </source>
</reference>
<dbReference type="AlphaFoldDB" id="A0A412G0P5"/>
<feature type="transmembrane region" description="Helical" evidence="9">
    <location>
        <begin position="75"/>
        <end position="96"/>
    </location>
</feature>
<feature type="transmembrane region" description="Helical" evidence="9">
    <location>
        <begin position="121"/>
        <end position="139"/>
    </location>
</feature>
<accession>A0A412G0P5</accession>
<dbReference type="GeneID" id="83015599"/>
<name>A0A412G0P5_9FIRM</name>
<keyword evidence="7 9" id="KW-1133">Transmembrane helix</keyword>
<evidence type="ECO:0000256" key="2">
    <source>
        <dbReference type="ARBA" id="ARBA00008540"/>
    </source>
</evidence>
<comment type="subcellular location">
    <subcellularLocation>
        <location evidence="1 9">Cell membrane</location>
        <topology evidence="1 9">Multi-pass membrane protein</topology>
    </subcellularLocation>
</comment>
<evidence type="ECO:0000256" key="4">
    <source>
        <dbReference type="ARBA" id="ARBA00022475"/>
    </source>
</evidence>
<keyword evidence="11" id="KW-1185">Reference proteome</keyword>
<dbReference type="GO" id="GO:0005304">
    <property type="term" value="F:L-valine transmembrane transporter activity"/>
    <property type="evidence" value="ECO:0007669"/>
    <property type="project" value="TreeGrafter"/>
</dbReference>
<protein>
    <recommendedName>
        <fullName evidence="9">Branched-chain amino acid transport system carrier protein</fullName>
    </recommendedName>
</protein>
<evidence type="ECO:0000256" key="5">
    <source>
        <dbReference type="ARBA" id="ARBA00022692"/>
    </source>
</evidence>
<feature type="transmembrane region" description="Helical" evidence="9">
    <location>
        <begin position="235"/>
        <end position="261"/>
    </location>
</feature>
<dbReference type="EMBL" id="QRUP01000010">
    <property type="protein sequence ID" value="RGR74001.1"/>
    <property type="molecule type" value="Genomic_DNA"/>
</dbReference>
<feature type="transmembrane region" description="Helical" evidence="9">
    <location>
        <begin position="370"/>
        <end position="388"/>
    </location>
</feature>
<dbReference type="GO" id="GO:0005886">
    <property type="term" value="C:plasma membrane"/>
    <property type="evidence" value="ECO:0007669"/>
    <property type="project" value="UniProtKB-SubCell"/>
</dbReference>
<dbReference type="PANTHER" id="PTHR30588:SF7">
    <property type="entry name" value="BRANCHED-CHAIN AMINO ACID CARRIER PROTEIN SAOUHSC_01411-RELATED"/>
    <property type="match status" value="1"/>
</dbReference>
<keyword evidence="4" id="KW-1003">Cell membrane</keyword>
<feature type="transmembrane region" description="Helical" evidence="9">
    <location>
        <begin position="281"/>
        <end position="306"/>
    </location>
</feature>
<comment type="caution">
    <text evidence="10">The sequence shown here is derived from an EMBL/GenBank/DDBJ whole genome shotgun (WGS) entry which is preliminary data.</text>
</comment>
<keyword evidence="3 9" id="KW-0813">Transport</keyword>
<feature type="transmembrane region" description="Helical" evidence="9">
    <location>
        <begin position="151"/>
        <end position="172"/>
    </location>
</feature>
<keyword evidence="5 9" id="KW-0812">Transmembrane</keyword>
<dbReference type="Proteomes" id="UP000284178">
    <property type="component" value="Unassembled WGS sequence"/>
</dbReference>
<feature type="transmembrane region" description="Helical" evidence="9">
    <location>
        <begin position="9"/>
        <end position="28"/>
    </location>
</feature>
<dbReference type="GO" id="GO:0015820">
    <property type="term" value="P:L-leucine transport"/>
    <property type="evidence" value="ECO:0007669"/>
    <property type="project" value="TreeGrafter"/>
</dbReference>
<dbReference type="NCBIfam" id="TIGR00796">
    <property type="entry name" value="livcs"/>
    <property type="match status" value="1"/>
</dbReference>
<evidence type="ECO:0000256" key="1">
    <source>
        <dbReference type="ARBA" id="ARBA00004651"/>
    </source>
</evidence>
<dbReference type="GO" id="GO:0015188">
    <property type="term" value="F:L-isoleucine transmembrane transporter activity"/>
    <property type="evidence" value="ECO:0007669"/>
    <property type="project" value="TreeGrafter"/>
</dbReference>
<evidence type="ECO:0000256" key="9">
    <source>
        <dbReference type="RuleBase" id="RU362122"/>
    </source>
</evidence>
<comment type="function">
    <text evidence="9">Component of the transport system for branched-chain amino acids.</text>
</comment>
<feature type="transmembrane region" description="Helical" evidence="9">
    <location>
        <begin position="318"/>
        <end position="341"/>
    </location>
</feature>
<dbReference type="RefSeq" id="WP_117895008.1">
    <property type="nucleotide sequence ID" value="NZ_CABJCV010000010.1"/>
</dbReference>
<evidence type="ECO:0000256" key="7">
    <source>
        <dbReference type="ARBA" id="ARBA00022989"/>
    </source>
</evidence>
<sequence length="438" mass="46928">MKKCSKKNLILLSLTLFSMFFGAGNLIFPPFLGQNAGTQSLPALIGFLITAVGFPVLGIAVVSRFNGLDVLAQKVHAGFGLFFAVLIYLSIGPLLATPRTATLPFEMAILPLLPESTSPQLSLLLFTSIFFLIAWLLSRNPSKLIDRLGKLLTPTLLVLIVTVFAAALMHPLGQPALPQPDYASGPLIKGFLEGYLTMDALAALNFGIVVSLNIRALGIDDDQEVMSTSMKAGCLAGLILAVIYIMLTLLGTSLSGMPIGANGAQTLTLAVTSLFGESGRWVMALIFLLACMTTCVGLLTSCSEFFSSLTPKINYSQWLLFLTLFALGVSNFGLSAILSISVPVLNMIYPMALVLILLGLGDPLYRDNRLIYPLTVFSTGVVSVLTELDTLGLRIPGLTQLLENLPLASQSLSWICVAIAMFGLSLILGRRKRPTQTH</sequence>
<dbReference type="PANTHER" id="PTHR30588">
    <property type="entry name" value="BRANCHED-CHAIN AMINO ACID TRANSPORT SYSTEM 2 CARRIER PROTEIN"/>
    <property type="match status" value="1"/>
</dbReference>
<dbReference type="GO" id="GO:0015190">
    <property type="term" value="F:L-leucine transmembrane transporter activity"/>
    <property type="evidence" value="ECO:0007669"/>
    <property type="project" value="TreeGrafter"/>
</dbReference>
<proteinExistence type="inferred from homology"/>
<feature type="transmembrane region" description="Helical" evidence="9">
    <location>
        <begin position="347"/>
        <end position="365"/>
    </location>
</feature>
<feature type="transmembrane region" description="Helical" evidence="9">
    <location>
        <begin position="408"/>
        <end position="428"/>
    </location>
</feature>
<dbReference type="Pfam" id="PF05525">
    <property type="entry name" value="Branch_AA_trans"/>
    <property type="match status" value="1"/>
</dbReference>
<dbReference type="InterPro" id="IPR004685">
    <property type="entry name" value="Brnchd-chn_aa_trnsp_Livcs"/>
</dbReference>
<evidence type="ECO:0000256" key="8">
    <source>
        <dbReference type="ARBA" id="ARBA00023136"/>
    </source>
</evidence>
<keyword evidence="6 9" id="KW-0029">Amino-acid transport</keyword>